<sequence>MEKDSSDTDPVQSARDTVFAMENRTEKVADNHVDRLAGEAVAIDEYTVLTDVTIACDSCGQHHEFGAFLDNGGCNCCKESVLHKAG</sequence>
<organism evidence="1 2">
    <name type="scientific">Halopenitus malekzadehii</name>
    <dbReference type="NCBI Taxonomy" id="1267564"/>
    <lineage>
        <taxon>Archaea</taxon>
        <taxon>Methanobacteriati</taxon>
        <taxon>Methanobacteriota</taxon>
        <taxon>Stenosarchaea group</taxon>
        <taxon>Halobacteria</taxon>
        <taxon>Halobacteriales</taxon>
        <taxon>Haloferacaceae</taxon>
        <taxon>Halopenitus</taxon>
    </lineage>
</organism>
<dbReference type="OrthoDB" id="304916at2157"/>
<reference evidence="1 2" key="1">
    <citation type="submission" date="2016-10" db="EMBL/GenBank/DDBJ databases">
        <authorList>
            <person name="de Groot N.N."/>
        </authorList>
    </citation>
    <scope>NUCLEOTIDE SEQUENCE [LARGE SCALE GENOMIC DNA]</scope>
    <source>
        <strain evidence="1 2">IBRC-M10418</strain>
    </source>
</reference>
<protein>
    <submittedName>
        <fullName evidence="1">Uncharacterized protein</fullName>
    </submittedName>
</protein>
<dbReference type="EMBL" id="FNWU01000022">
    <property type="protein sequence ID" value="SEH65712.1"/>
    <property type="molecule type" value="Genomic_DNA"/>
</dbReference>
<dbReference type="Proteomes" id="UP000199215">
    <property type="component" value="Unassembled WGS sequence"/>
</dbReference>
<gene>
    <name evidence="1" type="ORF">SAMN05192561_12226</name>
</gene>
<name>A0A1H6JT59_9EURY</name>
<evidence type="ECO:0000313" key="2">
    <source>
        <dbReference type="Proteomes" id="UP000199215"/>
    </source>
</evidence>
<dbReference type="AlphaFoldDB" id="A0A1H6JT59"/>
<evidence type="ECO:0000313" key="1">
    <source>
        <dbReference type="EMBL" id="SEH65712.1"/>
    </source>
</evidence>
<dbReference type="InterPro" id="IPR048925">
    <property type="entry name" value="RdfA"/>
</dbReference>
<proteinExistence type="predicted"/>
<dbReference type="Pfam" id="PF21811">
    <property type="entry name" value="RdfA"/>
    <property type="match status" value="1"/>
</dbReference>
<keyword evidence="2" id="KW-1185">Reference proteome</keyword>
<accession>A0A1H6JT59</accession>